<evidence type="ECO:0000256" key="1">
    <source>
        <dbReference type="SAM" id="Phobius"/>
    </source>
</evidence>
<evidence type="ECO:0000313" key="3">
    <source>
        <dbReference type="Proteomes" id="UP000014660"/>
    </source>
</evidence>
<feature type="transmembrane region" description="Helical" evidence="1">
    <location>
        <begin position="78"/>
        <end position="97"/>
    </location>
</feature>
<dbReference type="AlphaFoldDB" id="S0ANQ8"/>
<keyword evidence="3" id="KW-1185">Reference proteome</keyword>
<reference evidence="2 3" key="1">
    <citation type="journal article" date="2007" name="Proc. Natl. Acad. Sci. U.S.A.">
        <title>Genome dynamics in a natural archaeal population.</title>
        <authorList>
            <person name="Allen E.E."/>
            <person name="Tyson G.W."/>
            <person name="Whitaker R.J."/>
            <person name="Detter J.C."/>
            <person name="Richardson P.M."/>
            <person name="Banfield J.F."/>
        </authorList>
    </citation>
    <scope>NUCLEOTIDE SEQUENCE [LARGE SCALE GENOMIC DNA]</scope>
    <source>
        <strain evidence="3">fer1</strain>
    </source>
</reference>
<dbReference type="KEGG" id="fac:FACI_IFERC01G0571"/>
<keyword evidence="1" id="KW-0812">Transmembrane</keyword>
<sequence>MDKLFFKSHTEMYISSYKLFRVQLRECTRAGKFKNFNIFTLESNHANLLTDIANKILPTYINNKSGTGVRINIASGKYVFFATLIYMYILTFIRKCICQPFKLLRIRGFKFQCTSKLFYRYLQSLYFFVFINMYV</sequence>
<dbReference type="Proteomes" id="UP000014660">
    <property type="component" value="Chromosome"/>
</dbReference>
<name>S0ANQ8_FERAC</name>
<dbReference type="HOGENOM" id="CLU_1880974_0_0_2"/>
<gene>
    <name evidence="2" type="ORF">FACI_IFERC00001G0571</name>
</gene>
<accession>S0ANQ8</accession>
<evidence type="ECO:0000313" key="2">
    <source>
        <dbReference type="EMBL" id="AGO60551.1"/>
    </source>
</evidence>
<dbReference type="EMBL" id="CP004145">
    <property type="protein sequence ID" value="AGO60551.1"/>
    <property type="molecule type" value="Genomic_DNA"/>
</dbReference>
<organism evidence="2 3">
    <name type="scientific">Ferroplasma acidarmanus Fer1</name>
    <dbReference type="NCBI Taxonomy" id="333146"/>
    <lineage>
        <taxon>Archaea</taxon>
        <taxon>Methanobacteriati</taxon>
        <taxon>Thermoplasmatota</taxon>
        <taxon>Thermoplasmata</taxon>
        <taxon>Thermoplasmatales</taxon>
        <taxon>Ferroplasmaceae</taxon>
        <taxon>Ferroplasma</taxon>
    </lineage>
</organism>
<keyword evidence="1" id="KW-1133">Transmembrane helix</keyword>
<keyword evidence="1" id="KW-0472">Membrane</keyword>
<feature type="transmembrane region" description="Helical" evidence="1">
    <location>
        <begin position="117"/>
        <end position="134"/>
    </location>
</feature>
<proteinExistence type="predicted"/>
<protein>
    <submittedName>
        <fullName evidence="2">Uncharacterized protein</fullName>
    </submittedName>
</protein>